<dbReference type="EMBL" id="JAMZMK010000097">
    <property type="protein sequence ID" value="KAI7757568.1"/>
    <property type="molecule type" value="Genomic_DNA"/>
</dbReference>
<dbReference type="Proteomes" id="UP001206925">
    <property type="component" value="Unassembled WGS sequence"/>
</dbReference>
<protein>
    <submittedName>
        <fullName evidence="1">Uncharacterized protein</fullName>
    </submittedName>
</protein>
<reference evidence="1" key="1">
    <citation type="submission" date="2022-06" db="EMBL/GenBank/DDBJ databases">
        <title>Uncovering the hologenomic basis of an extraordinary plant invasion.</title>
        <authorList>
            <person name="Bieker V.C."/>
            <person name="Martin M.D."/>
            <person name="Gilbert T."/>
            <person name="Hodgins K."/>
            <person name="Battlay P."/>
            <person name="Petersen B."/>
            <person name="Wilson J."/>
        </authorList>
    </citation>
    <scope>NUCLEOTIDE SEQUENCE</scope>
    <source>
        <strain evidence="1">AA19_3_7</strain>
        <tissue evidence="1">Leaf</tissue>
    </source>
</reference>
<dbReference type="AlphaFoldDB" id="A0AAD5DAN7"/>
<comment type="caution">
    <text evidence="1">The sequence shown here is derived from an EMBL/GenBank/DDBJ whole genome shotgun (WGS) entry which is preliminary data.</text>
</comment>
<organism evidence="1 2">
    <name type="scientific">Ambrosia artemisiifolia</name>
    <name type="common">Common ragweed</name>
    <dbReference type="NCBI Taxonomy" id="4212"/>
    <lineage>
        <taxon>Eukaryota</taxon>
        <taxon>Viridiplantae</taxon>
        <taxon>Streptophyta</taxon>
        <taxon>Embryophyta</taxon>
        <taxon>Tracheophyta</taxon>
        <taxon>Spermatophyta</taxon>
        <taxon>Magnoliopsida</taxon>
        <taxon>eudicotyledons</taxon>
        <taxon>Gunneridae</taxon>
        <taxon>Pentapetalae</taxon>
        <taxon>asterids</taxon>
        <taxon>campanulids</taxon>
        <taxon>Asterales</taxon>
        <taxon>Asteraceae</taxon>
        <taxon>Asteroideae</taxon>
        <taxon>Heliantheae alliance</taxon>
        <taxon>Heliantheae</taxon>
        <taxon>Ambrosia</taxon>
    </lineage>
</organism>
<keyword evidence="2" id="KW-1185">Reference proteome</keyword>
<evidence type="ECO:0000313" key="2">
    <source>
        <dbReference type="Proteomes" id="UP001206925"/>
    </source>
</evidence>
<gene>
    <name evidence="1" type="ORF">M8C21_016459</name>
</gene>
<sequence>MEVVAAKEEQEGSLFEQQPCLLSSFEQGHTELEQQWQACLASAFSVLDKLEYIGCNLTTKVEVLIISGMDVQVSYAFRCELKLQQEAVDYLDQHFNRLKHTESQKARSGQTSNMRGSSAMPQSSLSIKWKSIVCLCKEGRLVCFKVGDSVIYKRLCGGIDVINKITMVHIEQYEKQDSEDGNQHHFCLVYADVEGRRVDTWLVKDSQSHQCKQRFIDRVNT</sequence>
<name>A0AAD5DAN7_AMBAR</name>
<proteinExistence type="predicted"/>
<accession>A0AAD5DAN7</accession>
<evidence type="ECO:0000313" key="1">
    <source>
        <dbReference type="EMBL" id="KAI7757568.1"/>
    </source>
</evidence>